<keyword evidence="7" id="KW-0175">Coiled coil</keyword>
<comment type="similarity">
    <text evidence="6">Belongs to the TRAFAC class dynamin-like GTPase superfamily. GB1/RHD3 GTPase family.</text>
</comment>
<evidence type="ECO:0000256" key="7">
    <source>
        <dbReference type="SAM" id="Coils"/>
    </source>
</evidence>
<keyword evidence="1" id="KW-0399">Innate immunity</keyword>
<keyword evidence="3" id="KW-0378">Hydrolase</keyword>
<evidence type="ECO:0000256" key="5">
    <source>
        <dbReference type="ARBA" id="ARBA00023134"/>
    </source>
</evidence>
<dbReference type="PROSITE" id="PS51715">
    <property type="entry name" value="G_GB1_RHD3"/>
    <property type="match status" value="1"/>
</dbReference>
<evidence type="ECO:0000256" key="6">
    <source>
        <dbReference type="PROSITE-ProRule" id="PRU01052"/>
    </source>
</evidence>
<feature type="region of interest" description="Disordered" evidence="8">
    <location>
        <begin position="471"/>
        <end position="492"/>
    </location>
</feature>
<feature type="domain" description="GB1/RHD3-type G" evidence="9">
    <location>
        <begin position="1"/>
        <end position="144"/>
    </location>
</feature>
<reference evidence="10" key="1">
    <citation type="submission" date="2025-08" db="UniProtKB">
        <authorList>
            <consortium name="Ensembl"/>
        </authorList>
    </citation>
    <scope>IDENTIFICATION</scope>
</reference>
<proteinExistence type="inferred from homology"/>
<feature type="coiled-coil region" evidence="7">
    <location>
        <begin position="530"/>
        <end position="576"/>
    </location>
</feature>
<dbReference type="GO" id="GO:0005525">
    <property type="term" value="F:GTP binding"/>
    <property type="evidence" value="ECO:0007669"/>
    <property type="project" value="UniProtKB-KW"/>
</dbReference>
<dbReference type="OrthoDB" id="2135133at2759"/>
<accession>A0A8C5RA82</accession>
<evidence type="ECO:0000256" key="8">
    <source>
        <dbReference type="SAM" id="MobiDB-lite"/>
    </source>
</evidence>
<dbReference type="GO" id="GO:0045087">
    <property type="term" value="P:innate immune response"/>
    <property type="evidence" value="ECO:0007669"/>
    <property type="project" value="UniProtKB-KW"/>
</dbReference>
<dbReference type="Ensembl" id="ENSLLET00000051088.1">
    <property type="protein sequence ID" value="ENSLLEP00000049172.1"/>
    <property type="gene ID" value="ENSLLEG00000030948.1"/>
</dbReference>
<dbReference type="Pfam" id="PF02841">
    <property type="entry name" value="GBP_C"/>
    <property type="match status" value="2"/>
</dbReference>
<dbReference type="CDD" id="cd16269">
    <property type="entry name" value="GBP_C"/>
    <property type="match status" value="1"/>
</dbReference>
<dbReference type="Gene3D" id="3.40.50.300">
    <property type="entry name" value="P-loop containing nucleotide triphosphate hydrolases"/>
    <property type="match status" value="1"/>
</dbReference>
<keyword evidence="4" id="KW-0391">Immunity</keyword>
<dbReference type="GO" id="GO:0003924">
    <property type="term" value="F:GTPase activity"/>
    <property type="evidence" value="ECO:0007669"/>
    <property type="project" value="InterPro"/>
</dbReference>
<evidence type="ECO:0000313" key="10">
    <source>
        <dbReference type="Ensembl" id="ENSLLEP00000049172.1"/>
    </source>
</evidence>
<evidence type="ECO:0000256" key="3">
    <source>
        <dbReference type="ARBA" id="ARBA00022801"/>
    </source>
</evidence>
<evidence type="ECO:0000256" key="1">
    <source>
        <dbReference type="ARBA" id="ARBA00022588"/>
    </source>
</evidence>
<organism evidence="10 11">
    <name type="scientific">Leptobrachium leishanense</name>
    <name type="common">Leishan spiny toad</name>
    <dbReference type="NCBI Taxonomy" id="445787"/>
    <lineage>
        <taxon>Eukaryota</taxon>
        <taxon>Metazoa</taxon>
        <taxon>Chordata</taxon>
        <taxon>Craniata</taxon>
        <taxon>Vertebrata</taxon>
        <taxon>Euteleostomi</taxon>
        <taxon>Amphibia</taxon>
        <taxon>Batrachia</taxon>
        <taxon>Anura</taxon>
        <taxon>Pelobatoidea</taxon>
        <taxon>Megophryidae</taxon>
        <taxon>Leptobrachium</taxon>
    </lineage>
</organism>
<dbReference type="Pfam" id="PF02263">
    <property type="entry name" value="GBP"/>
    <property type="match status" value="1"/>
</dbReference>
<dbReference type="InterPro" id="IPR027417">
    <property type="entry name" value="P-loop_NTPase"/>
</dbReference>
<evidence type="ECO:0000259" key="9">
    <source>
        <dbReference type="PROSITE" id="PS51715"/>
    </source>
</evidence>
<name>A0A8C5RA82_9ANUR</name>
<dbReference type="Gene3D" id="1.20.1000.10">
    <property type="entry name" value="Guanylate-binding protein, C-terminal domain"/>
    <property type="match status" value="2"/>
</dbReference>
<dbReference type="InterPro" id="IPR037684">
    <property type="entry name" value="GBP_C"/>
</dbReference>
<dbReference type="InterPro" id="IPR003191">
    <property type="entry name" value="Guanylate-bd/ATL_C"/>
</dbReference>
<dbReference type="SUPFAM" id="SSF48340">
    <property type="entry name" value="Interferon-induced guanylate-binding protein 1 (GBP1), C-terminal domain"/>
    <property type="match status" value="2"/>
</dbReference>
<evidence type="ECO:0000256" key="4">
    <source>
        <dbReference type="ARBA" id="ARBA00022859"/>
    </source>
</evidence>
<dbReference type="AlphaFoldDB" id="A0A8C5RA82"/>
<dbReference type="SUPFAM" id="SSF52540">
    <property type="entry name" value="P-loop containing nucleoside triphosphate hydrolases"/>
    <property type="match status" value="1"/>
</dbReference>
<keyword evidence="5" id="KW-0342">GTP-binding</keyword>
<dbReference type="GeneTree" id="ENSGT00940000156840"/>
<keyword evidence="2" id="KW-0547">Nucleotide-binding</keyword>
<dbReference type="Proteomes" id="UP000694569">
    <property type="component" value="Unplaced"/>
</dbReference>
<dbReference type="InterPro" id="IPR036543">
    <property type="entry name" value="Guanylate-bd_C_sf"/>
</dbReference>
<keyword evidence="11" id="KW-1185">Reference proteome</keyword>
<evidence type="ECO:0000313" key="11">
    <source>
        <dbReference type="Proteomes" id="UP000694569"/>
    </source>
</evidence>
<protein>
    <recommendedName>
        <fullName evidence="9">GB1/RHD3-type G domain-containing protein</fullName>
    </recommendedName>
</protein>
<dbReference type="InterPro" id="IPR030386">
    <property type="entry name" value="G_GB1_RHD3_dom"/>
</dbReference>
<sequence>MEQLHYVTELTKRIRLRVSGQKEDETVQYKRIFPSFTWCVRDFTLELKHNGKDITEDEYLMISLKRKQEDPNSQDPDHMKEIEDYNLPRRCILQYFHSHKCFVFGFPVIPKKLKDLENLADHDLEGEFVAQSKRFCNYIFRSGSIKTLPGALVVNGRMLGSLAVSYVEAIKSGAVPCIENAVVALAESENTQAVKDAVTKYEAEMNRHVGTFPTETEKEFVQLHLECEKTALEVFMARSFQDNEQTHQRAFKDKIKSVMKRFSQRNEDKSSQFCMKLLDKLNQTLQTNIAENYYSKPGGHKLFLEEKKKIMETYKTRPGRGVKAHSAEQEFLTNLKEIETTIRSADVSMSEKDKELEAKKAKNKVLRREKEMAEETNKKLEERLELEKKRVEHHKEMLEKKMEEEKEKMKKENEEFLERNLKDQEAEQEFLANFTNNENQTTIRRADVSMSEKEKEIGAEKAEAEAARREKEIAEETNKKLEESLEQERKPSEQHMEMLIKMIKEEREKMVIENKAFLERKLKMILAECLAQGNKRFEQYKVELEQKMQEEREKMRKEYEAILKRKLKEADDLQEAKFKKLTSKLSDHSSFSESAYL</sequence>
<dbReference type="InterPro" id="IPR015894">
    <property type="entry name" value="Guanylate-bd_N"/>
</dbReference>
<reference evidence="10" key="2">
    <citation type="submission" date="2025-09" db="UniProtKB">
        <authorList>
            <consortium name="Ensembl"/>
        </authorList>
    </citation>
    <scope>IDENTIFICATION</scope>
</reference>
<dbReference type="PANTHER" id="PTHR10751">
    <property type="entry name" value="GUANYLATE BINDING PROTEIN"/>
    <property type="match status" value="1"/>
</dbReference>
<evidence type="ECO:0000256" key="2">
    <source>
        <dbReference type="ARBA" id="ARBA00022741"/>
    </source>
</evidence>